<evidence type="ECO:0000313" key="3">
    <source>
        <dbReference type="EMBL" id="TWF94927.1"/>
    </source>
</evidence>
<dbReference type="Proteomes" id="UP000316184">
    <property type="component" value="Unassembled WGS sequence"/>
</dbReference>
<protein>
    <submittedName>
        <fullName evidence="3">Uncharacterized protein</fullName>
    </submittedName>
</protein>
<feature type="compositionally biased region" description="Basic and acidic residues" evidence="1">
    <location>
        <begin position="14"/>
        <end position="24"/>
    </location>
</feature>
<organism evidence="3 4">
    <name type="scientific">Saccharopolyspora dendranthemae</name>
    <dbReference type="NCBI Taxonomy" id="1181886"/>
    <lineage>
        <taxon>Bacteria</taxon>
        <taxon>Bacillati</taxon>
        <taxon>Actinomycetota</taxon>
        <taxon>Actinomycetes</taxon>
        <taxon>Pseudonocardiales</taxon>
        <taxon>Pseudonocardiaceae</taxon>
        <taxon>Saccharopolyspora</taxon>
    </lineage>
</organism>
<keyword evidence="2" id="KW-1133">Transmembrane helix</keyword>
<evidence type="ECO:0000313" key="4">
    <source>
        <dbReference type="Proteomes" id="UP000316184"/>
    </source>
</evidence>
<reference evidence="3 4" key="1">
    <citation type="submission" date="2019-06" db="EMBL/GenBank/DDBJ databases">
        <title>Sequencing the genomes of 1000 actinobacteria strains.</title>
        <authorList>
            <person name="Klenk H.-P."/>
        </authorList>
    </citation>
    <scope>NUCLEOTIDE SEQUENCE [LARGE SCALE GENOMIC DNA]</scope>
    <source>
        <strain evidence="3 4">DSM 46699</strain>
    </source>
</reference>
<keyword evidence="4" id="KW-1185">Reference proteome</keyword>
<gene>
    <name evidence="3" type="ORF">FHU35_13648</name>
</gene>
<keyword evidence="2" id="KW-0472">Membrane</keyword>
<feature type="region of interest" description="Disordered" evidence="1">
    <location>
        <begin position="1"/>
        <end position="26"/>
    </location>
</feature>
<proteinExistence type="predicted"/>
<dbReference type="AlphaFoldDB" id="A0A561U6G3"/>
<keyword evidence="2" id="KW-0812">Transmembrane</keyword>
<sequence>MTTAEPWPASGPKLDGDAEPERSGGRLNQPWRAAVAGLELVAAVALALLAWWAWDQGTVTIYLPGPGGAADVVTRTLGNWLSGAVVAATFAGLLLIDVLRQAALAIRAGGDRA</sequence>
<accession>A0A561U6G3</accession>
<evidence type="ECO:0000256" key="1">
    <source>
        <dbReference type="SAM" id="MobiDB-lite"/>
    </source>
</evidence>
<dbReference type="OrthoDB" id="3694897at2"/>
<dbReference type="RefSeq" id="WP_145741226.1">
    <property type="nucleotide sequence ID" value="NZ_VIWX01000003.1"/>
</dbReference>
<evidence type="ECO:0000256" key="2">
    <source>
        <dbReference type="SAM" id="Phobius"/>
    </source>
</evidence>
<feature type="transmembrane region" description="Helical" evidence="2">
    <location>
        <begin position="31"/>
        <end position="54"/>
    </location>
</feature>
<dbReference type="EMBL" id="VIWX01000003">
    <property type="protein sequence ID" value="TWF94927.1"/>
    <property type="molecule type" value="Genomic_DNA"/>
</dbReference>
<name>A0A561U6G3_9PSEU</name>
<feature type="transmembrane region" description="Helical" evidence="2">
    <location>
        <begin position="80"/>
        <end position="99"/>
    </location>
</feature>
<comment type="caution">
    <text evidence="3">The sequence shown here is derived from an EMBL/GenBank/DDBJ whole genome shotgun (WGS) entry which is preliminary data.</text>
</comment>